<dbReference type="Proteomes" id="UP000095287">
    <property type="component" value="Unplaced"/>
</dbReference>
<protein>
    <submittedName>
        <fullName evidence="3">Transposase</fullName>
    </submittedName>
</protein>
<evidence type="ECO:0000313" key="2">
    <source>
        <dbReference type="Proteomes" id="UP000095287"/>
    </source>
</evidence>
<dbReference type="WBParaSite" id="L893_g13891.t1">
    <property type="protein sequence ID" value="L893_g13891.t1"/>
    <property type="gene ID" value="L893_g13891"/>
</dbReference>
<proteinExistence type="predicted"/>
<evidence type="ECO:0000313" key="3">
    <source>
        <dbReference type="WBParaSite" id="L893_g13891.t1"/>
    </source>
</evidence>
<sequence length="135" mass="15671">MPEAPYRDSISLDFRIRPFFVQLALLETFAPHNTGLRLHHGRNPRSWQDRLRRQLLPDVRRLLLPLQQTLAHAGPDQPSADKHRRREHRGKALQKPLLCDRRRRGRQTRGQVVYGGRLTYSPSGTLFGVLLLVGR</sequence>
<dbReference type="AlphaFoldDB" id="A0A1I7Y905"/>
<reference evidence="3" key="1">
    <citation type="submission" date="2016-11" db="UniProtKB">
        <authorList>
            <consortium name="WormBaseParasite"/>
        </authorList>
    </citation>
    <scope>IDENTIFICATION</scope>
</reference>
<organism evidence="2 3">
    <name type="scientific">Steinernema glaseri</name>
    <dbReference type="NCBI Taxonomy" id="37863"/>
    <lineage>
        <taxon>Eukaryota</taxon>
        <taxon>Metazoa</taxon>
        <taxon>Ecdysozoa</taxon>
        <taxon>Nematoda</taxon>
        <taxon>Chromadorea</taxon>
        <taxon>Rhabditida</taxon>
        <taxon>Tylenchina</taxon>
        <taxon>Panagrolaimomorpha</taxon>
        <taxon>Strongyloidoidea</taxon>
        <taxon>Steinernematidae</taxon>
        <taxon>Steinernema</taxon>
    </lineage>
</organism>
<feature type="region of interest" description="Disordered" evidence="1">
    <location>
        <begin position="70"/>
        <end position="97"/>
    </location>
</feature>
<accession>A0A1I7Y905</accession>
<evidence type="ECO:0000256" key="1">
    <source>
        <dbReference type="SAM" id="MobiDB-lite"/>
    </source>
</evidence>
<keyword evidence="2" id="KW-1185">Reference proteome</keyword>
<feature type="compositionally biased region" description="Basic residues" evidence="1">
    <location>
        <begin position="82"/>
        <end position="92"/>
    </location>
</feature>
<name>A0A1I7Y905_9BILA</name>